<evidence type="ECO:0000259" key="2">
    <source>
        <dbReference type="Pfam" id="PF11470"/>
    </source>
</evidence>
<name>A0A0B1SAJ9_OESDE</name>
<proteinExistence type="predicted"/>
<dbReference type="EMBL" id="KN601394">
    <property type="protein sequence ID" value="KHJ80230.1"/>
    <property type="molecule type" value="Genomic_DNA"/>
</dbReference>
<dbReference type="InterPro" id="IPR059238">
    <property type="entry name" value="UBX1_UBXN9"/>
</dbReference>
<feature type="transmembrane region" description="Helical" evidence="1">
    <location>
        <begin position="295"/>
        <end position="317"/>
    </location>
</feature>
<sequence>MSGVTILCPNARRCFVKVTPGTLLKQVLEEACLKEGFDVAAFRLVNQKRSVDLALPFRLSGLPNNATLEMVPASDAGSKSVATIALQVPQGDRLERQFPVSESLLSVLQSFSPLFGEDLTASRDDLVPCCSYMNRQYIGQEELLRITLSSIGITSGRCLIRYQRLPLTEEQKSDIANRLAKEEAKKEALLSSFAQKKAENEDRAQLEAARLARFEESIKREREKKEAEHQQAPTYLSFSPFTRDVLGNPPQNQSGWSFDAPVFAAPSDTTSAERIASLNRLLQQVQLLSAKMLCLQGWCVNSMNITILLFFTAFFLTSGKRRWKKDRRWCT</sequence>
<dbReference type="SUPFAM" id="SSF54236">
    <property type="entry name" value="Ubiquitin-like"/>
    <property type="match status" value="1"/>
</dbReference>
<evidence type="ECO:0000313" key="4">
    <source>
        <dbReference type="Proteomes" id="UP000053660"/>
    </source>
</evidence>
<dbReference type="GO" id="GO:0006886">
    <property type="term" value="P:intracellular protein transport"/>
    <property type="evidence" value="ECO:0007669"/>
    <property type="project" value="TreeGrafter"/>
</dbReference>
<dbReference type="OrthoDB" id="440781at2759"/>
<gene>
    <name evidence="3" type="ORF">OESDEN_20099</name>
</gene>
<evidence type="ECO:0000313" key="3">
    <source>
        <dbReference type="EMBL" id="KHJ80230.1"/>
    </source>
</evidence>
<dbReference type="GO" id="GO:0005634">
    <property type="term" value="C:nucleus"/>
    <property type="evidence" value="ECO:0007669"/>
    <property type="project" value="TreeGrafter"/>
</dbReference>
<dbReference type="Gene3D" id="3.10.20.90">
    <property type="entry name" value="Phosphatidylinositol 3-kinase Catalytic Subunit, Chain A, domain 1"/>
    <property type="match status" value="1"/>
</dbReference>
<evidence type="ECO:0000256" key="1">
    <source>
        <dbReference type="SAM" id="Phobius"/>
    </source>
</evidence>
<dbReference type="Proteomes" id="UP000053660">
    <property type="component" value="Unassembled WGS sequence"/>
</dbReference>
<keyword evidence="1" id="KW-0472">Membrane</keyword>
<dbReference type="GO" id="GO:0042593">
    <property type="term" value="P:glucose homeostasis"/>
    <property type="evidence" value="ECO:0007669"/>
    <property type="project" value="TreeGrafter"/>
</dbReference>
<keyword evidence="1" id="KW-1133">Transmembrane helix</keyword>
<reference evidence="3 4" key="1">
    <citation type="submission" date="2014-03" db="EMBL/GenBank/DDBJ databases">
        <title>Draft genome of the hookworm Oesophagostomum dentatum.</title>
        <authorList>
            <person name="Mitreva M."/>
        </authorList>
    </citation>
    <scope>NUCLEOTIDE SEQUENCE [LARGE SCALE GENOMIC DNA]</scope>
    <source>
        <strain evidence="3 4">OD-Hann</strain>
    </source>
</reference>
<dbReference type="InterPro" id="IPR029071">
    <property type="entry name" value="Ubiquitin-like_domsf"/>
</dbReference>
<dbReference type="InterPro" id="IPR021569">
    <property type="entry name" value="TUG-UBL1"/>
</dbReference>
<dbReference type="GO" id="GO:0012506">
    <property type="term" value="C:vesicle membrane"/>
    <property type="evidence" value="ECO:0007669"/>
    <property type="project" value="TreeGrafter"/>
</dbReference>
<dbReference type="PANTHER" id="PTHR46467">
    <property type="entry name" value="TETHER CONTAINING UBX DOMAIN FOR GLUT4"/>
    <property type="match status" value="1"/>
</dbReference>
<keyword evidence="4" id="KW-1185">Reference proteome</keyword>
<protein>
    <recommendedName>
        <fullName evidence="2">TUG ubiquitin-like domain-containing protein</fullName>
    </recommendedName>
</protein>
<dbReference type="GO" id="GO:0005737">
    <property type="term" value="C:cytoplasm"/>
    <property type="evidence" value="ECO:0007669"/>
    <property type="project" value="TreeGrafter"/>
</dbReference>
<organism evidence="3 4">
    <name type="scientific">Oesophagostomum dentatum</name>
    <name type="common">Nodular worm</name>
    <dbReference type="NCBI Taxonomy" id="61180"/>
    <lineage>
        <taxon>Eukaryota</taxon>
        <taxon>Metazoa</taxon>
        <taxon>Ecdysozoa</taxon>
        <taxon>Nematoda</taxon>
        <taxon>Chromadorea</taxon>
        <taxon>Rhabditida</taxon>
        <taxon>Rhabditina</taxon>
        <taxon>Rhabditomorpha</taxon>
        <taxon>Strongyloidea</taxon>
        <taxon>Strongylidae</taxon>
        <taxon>Oesophagostomum</taxon>
    </lineage>
</organism>
<dbReference type="AlphaFoldDB" id="A0A0B1SAJ9"/>
<dbReference type="CDD" id="cd16105">
    <property type="entry name" value="Ubl_ASPSCR1_like"/>
    <property type="match status" value="1"/>
</dbReference>
<keyword evidence="1" id="KW-0812">Transmembrane</keyword>
<feature type="domain" description="TUG ubiquitin-like" evidence="2">
    <location>
        <begin position="8"/>
        <end position="70"/>
    </location>
</feature>
<dbReference type="Pfam" id="PF11470">
    <property type="entry name" value="TUG-UBL1"/>
    <property type="match status" value="1"/>
</dbReference>
<dbReference type="CDD" id="cd17075">
    <property type="entry name" value="UBX1_UBXN9"/>
    <property type="match status" value="1"/>
</dbReference>
<dbReference type="PANTHER" id="PTHR46467:SF1">
    <property type="entry name" value="TETHER CONTAINING UBX DOMAIN FOR GLUT4"/>
    <property type="match status" value="1"/>
</dbReference>
<accession>A0A0B1SAJ9</accession>